<dbReference type="AlphaFoldDB" id="A0A4U1I186"/>
<organism evidence="3 4">
    <name type="scientific">Trinickia terrae</name>
    <dbReference type="NCBI Taxonomy" id="2571161"/>
    <lineage>
        <taxon>Bacteria</taxon>
        <taxon>Pseudomonadati</taxon>
        <taxon>Pseudomonadota</taxon>
        <taxon>Betaproteobacteria</taxon>
        <taxon>Burkholderiales</taxon>
        <taxon>Burkholderiaceae</taxon>
        <taxon>Trinickia</taxon>
    </lineage>
</organism>
<keyword evidence="1" id="KW-0812">Transmembrane</keyword>
<proteinExistence type="predicted"/>
<gene>
    <name evidence="3" type="ORF">FAZ69_20040</name>
</gene>
<dbReference type="EMBL" id="SWJE01000010">
    <property type="protein sequence ID" value="TKC86917.1"/>
    <property type="molecule type" value="Genomic_DNA"/>
</dbReference>
<protein>
    <submittedName>
        <fullName evidence="3">Pilus assembly protein</fullName>
    </submittedName>
</protein>
<dbReference type="InterPro" id="IPR012495">
    <property type="entry name" value="TadE-like_dom"/>
</dbReference>
<evidence type="ECO:0000256" key="1">
    <source>
        <dbReference type="SAM" id="Phobius"/>
    </source>
</evidence>
<feature type="domain" description="TadE-like" evidence="2">
    <location>
        <begin position="17"/>
        <end position="59"/>
    </location>
</feature>
<sequence>MHSEGETNDMKRRNQKGAVAVEFALVLPVLLILVFGIIEFSLVLYDQAIMTNASREAARAGVVLSSPKPTVAQIQTVATNYLSNYLVTFGSSTTPTVTVPNGAGGSFGTPLTVNIAYTFTGLSFVSMISPLTGSLALNATTTMNNE</sequence>
<keyword evidence="1" id="KW-0472">Membrane</keyword>
<dbReference type="OrthoDB" id="6165442at2"/>
<evidence type="ECO:0000313" key="3">
    <source>
        <dbReference type="EMBL" id="TKC86917.1"/>
    </source>
</evidence>
<name>A0A4U1I186_9BURK</name>
<dbReference type="Proteomes" id="UP000305539">
    <property type="component" value="Unassembled WGS sequence"/>
</dbReference>
<accession>A0A4U1I186</accession>
<comment type="caution">
    <text evidence="3">The sequence shown here is derived from an EMBL/GenBank/DDBJ whole genome shotgun (WGS) entry which is preliminary data.</text>
</comment>
<keyword evidence="4" id="KW-1185">Reference proteome</keyword>
<keyword evidence="1" id="KW-1133">Transmembrane helix</keyword>
<reference evidence="3 4" key="1">
    <citation type="submission" date="2019-04" db="EMBL/GenBank/DDBJ databases">
        <title>Trinickia sp. 7GSK02, isolated from subtropical forest soil.</title>
        <authorList>
            <person name="Gao Z.-H."/>
            <person name="Qiu L.-H."/>
        </authorList>
    </citation>
    <scope>NUCLEOTIDE SEQUENCE [LARGE SCALE GENOMIC DNA]</scope>
    <source>
        <strain evidence="3 4">7GSK02</strain>
    </source>
</reference>
<feature type="transmembrane region" description="Helical" evidence="1">
    <location>
        <begin position="20"/>
        <end position="45"/>
    </location>
</feature>
<dbReference type="Pfam" id="PF07811">
    <property type="entry name" value="TadE"/>
    <property type="match status" value="1"/>
</dbReference>
<evidence type="ECO:0000313" key="4">
    <source>
        <dbReference type="Proteomes" id="UP000305539"/>
    </source>
</evidence>
<evidence type="ECO:0000259" key="2">
    <source>
        <dbReference type="Pfam" id="PF07811"/>
    </source>
</evidence>